<dbReference type="OrthoDB" id="3548170at2759"/>
<name>A0A4Z1IEC3_9HELO</name>
<dbReference type="EMBL" id="PQXN01000041">
    <property type="protein sequence ID" value="TGO59798.1"/>
    <property type="molecule type" value="Genomic_DNA"/>
</dbReference>
<sequence>MSLFEDIWGERQFFDLLEANDDDESLNLPKENPLVLQEDNIEEDEETSMIYSEDQPSENMYSSYARYPLFSIDLKAANGLKQTSLSLVQRPTIDSPGMPSQYYQNHSTYATMSPSLNTISNTIRQPAVLERSSALSFSFLSDKDNRHEYKHREDLSYSMITSRPSSRRREKNSIDVIIEEHNKKHAGKLGVTQANSKPLAPKVVQKKPTRRKGHKYSGSLEGFMVECQAQHSGSGLSEIYQEYQFDPDEPTQSWIFEEEDSFQQVGQAQEVSQSVDSFQHMGQGMIRPFTQEVQEFNYHCQSLPSPQRINTQKPNYSFQQMGHTYYDWGSYPFNYISVLDEPHSPLFPERNLWASRATETLPNQSHYQFQMPAV</sequence>
<evidence type="ECO:0000256" key="1">
    <source>
        <dbReference type="SAM" id="MobiDB-lite"/>
    </source>
</evidence>
<evidence type="ECO:0000313" key="2">
    <source>
        <dbReference type="EMBL" id="TGO59798.1"/>
    </source>
</evidence>
<protein>
    <submittedName>
        <fullName evidence="2">Uncharacterized protein</fullName>
    </submittedName>
</protein>
<dbReference type="AlphaFoldDB" id="A0A4Z1IEC3"/>
<evidence type="ECO:0000313" key="3">
    <source>
        <dbReference type="Proteomes" id="UP000297527"/>
    </source>
</evidence>
<proteinExistence type="predicted"/>
<dbReference type="Proteomes" id="UP000297527">
    <property type="component" value="Unassembled WGS sequence"/>
</dbReference>
<accession>A0A4Z1IEC3</accession>
<organism evidence="2 3">
    <name type="scientific">Botryotinia convoluta</name>
    <dbReference type="NCBI Taxonomy" id="54673"/>
    <lineage>
        <taxon>Eukaryota</taxon>
        <taxon>Fungi</taxon>
        <taxon>Dikarya</taxon>
        <taxon>Ascomycota</taxon>
        <taxon>Pezizomycotina</taxon>
        <taxon>Leotiomycetes</taxon>
        <taxon>Helotiales</taxon>
        <taxon>Sclerotiniaceae</taxon>
        <taxon>Botryotinia</taxon>
    </lineage>
</organism>
<feature type="compositionally biased region" description="Basic residues" evidence="1">
    <location>
        <begin position="204"/>
        <end position="215"/>
    </location>
</feature>
<keyword evidence="3" id="KW-1185">Reference proteome</keyword>
<comment type="caution">
    <text evidence="2">The sequence shown here is derived from an EMBL/GenBank/DDBJ whole genome shotgun (WGS) entry which is preliminary data.</text>
</comment>
<reference evidence="2 3" key="1">
    <citation type="submission" date="2017-12" db="EMBL/GenBank/DDBJ databases">
        <title>Comparative genomics of Botrytis spp.</title>
        <authorList>
            <person name="Valero-Jimenez C.A."/>
            <person name="Tapia P."/>
            <person name="Veloso J."/>
            <person name="Silva-Moreno E."/>
            <person name="Staats M."/>
            <person name="Valdes J.H."/>
            <person name="Van Kan J.A.L."/>
        </authorList>
    </citation>
    <scope>NUCLEOTIDE SEQUENCE [LARGE SCALE GENOMIC DNA]</scope>
    <source>
        <strain evidence="2 3">MUCL11595</strain>
    </source>
</reference>
<feature type="region of interest" description="Disordered" evidence="1">
    <location>
        <begin position="191"/>
        <end position="217"/>
    </location>
</feature>
<gene>
    <name evidence="2" type="ORF">BCON_0041g00080</name>
</gene>
<feature type="region of interest" description="Disordered" evidence="1">
    <location>
        <begin position="28"/>
        <end position="48"/>
    </location>
</feature>